<evidence type="ECO:0000313" key="6">
    <source>
        <dbReference type="Proteomes" id="UP001500367"/>
    </source>
</evidence>
<comment type="caution">
    <text evidence="5">The sequence shown here is derived from an EMBL/GenBank/DDBJ whole genome shotgun (WGS) entry which is preliminary data.</text>
</comment>
<evidence type="ECO:0000259" key="3">
    <source>
        <dbReference type="Pfam" id="PF12740"/>
    </source>
</evidence>
<dbReference type="Pfam" id="PF18962">
    <property type="entry name" value="Por_Secre_tail"/>
    <property type="match status" value="1"/>
</dbReference>
<dbReference type="SUPFAM" id="SSF53474">
    <property type="entry name" value="alpha/beta-Hydrolases"/>
    <property type="match status" value="1"/>
</dbReference>
<proteinExistence type="predicted"/>
<name>A0ABP7W2A7_9FLAO</name>
<keyword evidence="6" id="KW-1185">Reference proteome</keyword>
<dbReference type="InterPro" id="IPR026444">
    <property type="entry name" value="Secre_tail"/>
</dbReference>
<feature type="chain" id="PRO_5045240547" description="Secretion system C-terminal sorting domain-containing protein" evidence="2">
    <location>
        <begin position="21"/>
        <end position="392"/>
    </location>
</feature>
<evidence type="ECO:0000259" key="4">
    <source>
        <dbReference type="Pfam" id="PF18962"/>
    </source>
</evidence>
<dbReference type="NCBIfam" id="TIGR04183">
    <property type="entry name" value="Por_Secre_tail"/>
    <property type="match status" value="1"/>
</dbReference>
<evidence type="ECO:0000313" key="5">
    <source>
        <dbReference type="EMBL" id="GAA4079516.1"/>
    </source>
</evidence>
<dbReference type="Proteomes" id="UP001500367">
    <property type="component" value="Unassembled WGS sequence"/>
</dbReference>
<evidence type="ECO:0008006" key="7">
    <source>
        <dbReference type="Google" id="ProtNLM"/>
    </source>
</evidence>
<dbReference type="Gene3D" id="3.40.50.1820">
    <property type="entry name" value="alpha/beta hydrolase"/>
    <property type="match status" value="1"/>
</dbReference>
<sequence>MKKHYYCFILLLFISSSLFGQVYQIGHTTITFVDASRNNRNIPTEIYYPADSNGDNVAMTTQNTLQFPSLVFGHGFVMTWDAYQNFWSTLVPNGYIMAFPKTEGSLSPSHLEFARDLAFVVNQMNLLGSQSTSLFFNRVSSFNAVMGHSMGGGASFLAVPLNSNIKTLVNFAPAETNPSAIGAATSVTIPTLVFAGANDCVTPPSTNQLPMYNAVTSLCKTYISITGGNHCQMAQSNAFCNFGEATCTPSATITRAVQHAKIFSYLLPWLDYQLKGNCTQGTLFDTQITSDASITYLKNCIQCSPLELDENFKFESNEIIVFPNPANDFLEIKGFELKEYEVKLFDVNSKIVFTSKFTEKLKIDVSKFSSGVYYYEINDFSNKKEKGKFIKK</sequence>
<feature type="domain" description="PET hydrolase/cutinase-like" evidence="3">
    <location>
        <begin position="28"/>
        <end position="238"/>
    </location>
</feature>
<evidence type="ECO:0000256" key="1">
    <source>
        <dbReference type="ARBA" id="ARBA00022729"/>
    </source>
</evidence>
<dbReference type="InterPro" id="IPR041127">
    <property type="entry name" value="PET_hydrolase/cutinase-like"/>
</dbReference>
<reference evidence="6" key="1">
    <citation type="journal article" date="2019" name="Int. J. Syst. Evol. Microbiol.">
        <title>The Global Catalogue of Microorganisms (GCM) 10K type strain sequencing project: providing services to taxonomists for standard genome sequencing and annotation.</title>
        <authorList>
            <consortium name="The Broad Institute Genomics Platform"/>
            <consortium name="The Broad Institute Genome Sequencing Center for Infectious Disease"/>
            <person name="Wu L."/>
            <person name="Ma J."/>
        </authorList>
    </citation>
    <scope>NUCLEOTIDE SEQUENCE [LARGE SCALE GENOMIC DNA]</scope>
    <source>
        <strain evidence="6">JCM 17069</strain>
    </source>
</reference>
<dbReference type="RefSeq" id="WP_344817189.1">
    <property type="nucleotide sequence ID" value="NZ_BAABCT010000009.1"/>
</dbReference>
<dbReference type="InterPro" id="IPR029058">
    <property type="entry name" value="AB_hydrolase_fold"/>
</dbReference>
<dbReference type="Pfam" id="PF12740">
    <property type="entry name" value="PETase"/>
    <property type="match status" value="1"/>
</dbReference>
<feature type="signal peptide" evidence="2">
    <location>
        <begin position="1"/>
        <end position="20"/>
    </location>
</feature>
<keyword evidence="1 2" id="KW-0732">Signal</keyword>
<feature type="domain" description="Secretion system C-terminal sorting" evidence="4">
    <location>
        <begin position="321"/>
        <end position="385"/>
    </location>
</feature>
<evidence type="ECO:0000256" key="2">
    <source>
        <dbReference type="SAM" id="SignalP"/>
    </source>
</evidence>
<gene>
    <name evidence="5" type="ORF">GCM10022389_26920</name>
</gene>
<protein>
    <recommendedName>
        <fullName evidence="7">Secretion system C-terminal sorting domain-containing protein</fullName>
    </recommendedName>
</protein>
<dbReference type="EMBL" id="BAABCT010000009">
    <property type="protein sequence ID" value="GAA4079516.1"/>
    <property type="molecule type" value="Genomic_DNA"/>
</dbReference>
<organism evidence="5 6">
    <name type="scientific">Flavobacterium cheonanense</name>
    <dbReference type="NCBI Taxonomy" id="706183"/>
    <lineage>
        <taxon>Bacteria</taxon>
        <taxon>Pseudomonadati</taxon>
        <taxon>Bacteroidota</taxon>
        <taxon>Flavobacteriia</taxon>
        <taxon>Flavobacteriales</taxon>
        <taxon>Flavobacteriaceae</taxon>
        <taxon>Flavobacterium</taxon>
    </lineage>
</organism>
<accession>A0ABP7W2A7</accession>